<name>A0A402BKV1_9CHLR</name>
<dbReference type="RefSeq" id="WP_126632004.1">
    <property type="nucleotide sequence ID" value="NZ_BIFT01000003.1"/>
</dbReference>
<evidence type="ECO:0000313" key="2">
    <source>
        <dbReference type="Proteomes" id="UP000287171"/>
    </source>
</evidence>
<dbReference type="Proteomes" id="UP000287171">
    <property type="component" value="Unassembled WGS sequence"/>
</dbReference>
<organism evidence="1 2">
    <name type="scientific">Dictyobacter alpinus</name>
    <dbReference type="NCBI Taxonomy" id="2014873"/>
    <lineage>
        <taxon>Bacteria</taxon>
        <taxon>Bacillati</taxon>
        <taxon>Chloroflexota</taxon>
        <taxon>Ktedonobacteria</taxon>
        <taxon>Ktedonobacterales</taxon>
        <taxon>Dictyobacteraceae</taxon>
        <taxon>Dictyobacter</taxon>
    </lineage>
</organism>
<reference evidence="2" key="1">
    <citation type="submission" date="2018-12" db="EMBL/GenBank/DDBJ databases">
        <title>Tengunoibacter tsumagoiensis gen. nov., sp. nov., Dictyobacter kobayashii sp. nov., D. alpinus sp. nov., and D. joshuensis sp. nov. and description of Dictyobacteraceae fam. nov. within the order Ktedonobacterales isolated from Tengu-no-mugimeshi.</title>
        <authorList>
            <person name="Wang C.M."/>
            <person name="Zheng Y."/>
            <person name="Sakai Y."/>
            <person name="Toyoda A."/>
            <person name="Minakuchi Y."/>
            <person name="Abe K."/>
            <person name="Yokota A."/>
            <person name="Yabe S."/>
        </authorList>
    </citation>
    <scope>NUCLEOTIDE SEQUENCE [LARGE SCALE GENOMIC DNA]</scope>
    <source>
        <strain evidence="2">Uno16</strain>
    </source>
</reference>
<keyword evidence="2" id="KW-1185">Reference proteome</keyword>
<comment type="caution">
    <text evidence="1">The sequence shown here is derived from an EMBL/GenBank/DDBJ whole genome shotgun (WGS) entry which is preliminary data.</text>
</comment>
<proteinExistence type="predicted"/>
<protein>
    <submittedName>
        <fullName evidence="1">Uncharacterized protein</fullName>
    </submittedName>
</protein>
<dbReference type="AlphaFoldDB" id="A0A402BKV1"/>
<accession>A0A402BKV1</accession>
<dbReference type="EMBL" id="BIFT01000003">
    <property type="protein sequence ID" value="GCE31985.1"/>
    <property type="molecule type" value="Genomic_DNA"/>
</dbReference>
<gene>
    <name evidence="1" type="ORF">KDA_74690</name>
</gene>
<sequence>MVRSKKTGLDYPEPTIPPPNELQQRFATVQMGDMVVLYIQYKEDLYSIYLHFVTKRTETHLFITHVKQGFAIADGKAHDEDGNMIKHWQLLPYTEEIQMAVRHARLVEKVSHLLHYGMQSLTAMSDEQLTAVEALFEQLERQSPVYPLVNVKEEWILELERQKVLQGNNA</sequence>
<evidence type="ECO:0000313" key="1">
    <source>
        <dbReference type="EMBL" id="GCE31985.1"/>
    </source>
</evidence>